<comment type="caution">
    <text evidence="2">The sequence shown here is derived from an EMBL/GenBank/DDBJ whole genome shotgun (WGS) entry which is preliminary data.</text>
</comment>
<evidence type="ECO:0000259" key="1">
    <source>
        <dbReference type="Pfam" id="PF01636"/>
    </source>
</evidence>
<dbReference type="InterPro" id="IPR011009">
    <property type="entry name" value="Kinase-like_dom_sf"/>
</dbReference>
<dbReference type="Pfam" id="PF01636">
    <property type="entry name" value="APH"/>
    <property type="match status" value="1"/>
</dbReference>
<sequence>MSAQISDIEIAREVIGLYAVGEVHDLEHIVEGLIHKTYRVKTGRGEYALQCLHPVLAHEAILIDYQRVTEHLDAADFPAPRLIAERQDQVWVTDRQNRRWRLTNWLPGKSYPAITSRHMNREAAALLGRFHMVMSTFHHPFLSTHPLHNTEHHLRSLQQASETYKSTPLFHKISPLIRTVTATIPQLLFPPLPVRIVHGDPKISNFLFDEAENATAIIDLDTCSRHTVLVDLGDAMRSWCRQGGEDEEQRFSLIRFEDLLQGYSSSPMTLTDTEIKLLPQAGKLITLELAARFLCDALEDTYFGWDSSRYSSRRDHNVARAKAMLFLARDMAEQEGQLNQLVKKYYKYIQ</sequence>
<accession>A0ABV6Z3A6</accession>
<organism evidence="2 3">
    <name type="scientific">candidate division CSSED10-310 bacterium</name>
    <dbReference type="NCBI Taxonomy" id="2855610"/>
    <lineage>
        <taxon>Bacteria</taxon>
        <taxon>Bacteria division CSSED10-310</taxon>
    </lineage>
</organism>
<dbReference type="Gene3D" id="3.90.1200.10">
    <property type="match status" value="1"/>
</dbReference>
<dbReference type="PANTHER" id="PTHR21064:SF5">
    <property type="entry name" value="SLR1880 PROTEIN"/>
    <property type="match status" value="1"/>
</dbReference>
<dbReference type="Gene3D" id="3.30.200.20">
    <property type="entry name" value="Phosphorylase Kinase, domain 1"/>
    <property type="match status" value="1"/>
</dbReference>
<reference evidence="2 3" key="1">
    <citation type="submission" date="2024-09" db="EMBL/GenBank/DDBJ databases">
        <title>Laminarin stimulates single cell rates of sulfate reduction while oxygen inhibits transcriptomic activity in coastal marine sediment.</title>
        <authorList>
            <person name="Lindsay M."/>
            <person name="Orcutt B."/>
            <person name="Emerson D."/>
            <person name="Stepanauskas R."/>
            <person name="D'Angelo T."/>
        </authorList>
    </citation>
    <scope>NUCLEOTIDE SEQUENCE [LARGE SCALE GENOMIC DNA]</scope>
    <source>
        <strain evidence="2">SAG AM-311-K15</strain>
    </source>
</reference>
<dbReference type="InterPro" id="IPR050249">
    <property type="entry name" value="Pseudomonas-type_ThrB"/>
</dbReference>
<name>A0ABV6Z3A6_UNCC1</name>
<gene>
    <name evidence="2" type="ORF">ACFL27_22265</name>
</gene>
<dbReference type="SUPFAM" id="SSF56112">
    <property type="entry name" value="Protein kinase-like (PK-like)"/>
    <property type="match status" value="1"/>
</dbReference>
<dbReference type="Proteomes" id="UP001594351">
    <property type="component" value="Unassembled WGS sequence"/>
</dbReference>
<dbReference type="EMBL" id="JBHPBY010000391">
    <property type="protein sequence ID" value="MFC1852933.1"/>
    <property type="molecule type" value="Genomic_DNA"/>
</dbReference>
<proteinExistence type="predicted"/>
<dbReference type="InterPro" id="IPR002575">
    <property type="entry name" value="Aminoglycoside_PTrfase"/>
</dbReference>
<protein>
    <submittedName>
        <fullName evidence="2">Phosphotransferase enzyme family protein</fullName>
    </submittedName>
</protein>
<feature type="domain" description="Aminoglycoside phosphotransferase" evidence="1">
    <location>
        <begin position="27"/>
        <end position="248"/>
    </location>
</feature>
<dbReference type="PANTHER" id="PTHR21064">
    <property type="entry name" value="AMINOGLYCOSIDE PHOSPHOTRANSFERASE DOMAIN-CONTAINING PROTEIN-RELATED"/>
    <property type="match status" value="1"/>
</dbReference>
<evidence type="ECO:0000313" key="3">
    <source>
        <dbReference type="Proteomes" id="UP001594351"/>
    </source>
</evidence>
<evidence type="ECO:0000313" key="2">
    <source>
        <dbReference type="EMBL" id="MFC1852933.1"/>
    </source>
</evidence>
<keyword evidence="3" id="KW-1185">Reference proteome</keyword>